<dbReference type="SUPFAM" id="SSF81340">
    <property type="entry name" value="Clc chloride channel"/>
    <property type="match status" value="1"/>
</dbReference>
<dbReference type="AlphaFoldDB" id="A0A4Y7REB7"/>
<dbReference type="Pfam" id="PF02080">
    <property type="entry name" value="TrkA_C"/>
    <property type="match status" value="1"/>
</dbReference>
<dbReference type="InterPro" id="IPR014743">
    <property type="entry name" value="Cl-channel_core"/>
</dbReference>
<feature type="transmembrane region" description="Helical" evidence="8">
    <location>
        <begin position="159"/>
        <end position="184"/>
    </location>
</feature>
<evidence type="ECO:0000256" key="3">
    <source>
        <dbReference type="ARBA" id="ARBA00022692"/>
    </source>
</evidence>
<evidence type="ECO:0000256" key="2">
    <source>
        <dbReference type="ARBA" id="ARBA00022448"/>
    </source>
</evidence>
<dbReference type="EMBL" id="QFGA01000001">
    <property type="protein sequence ID" value="TEB07123.1"/>
    <property type="molecule type" value="Genomic_DNA"/>
</dbReference>
<dbReference type="GO" id="GO:0005247">
    <property type="term" value="F:voltage-gated chloride channel activity"/>
    <property type="evidence" value="ECO:0007669"/>
    <property type="project" value="TreeGrafter"/>
</dbReference>
<feature type="transmembrane region" description="Helical" evidence="8">
    <location>
        <begin position="333"/>
        <end position="357"/>
    </location>
</feature>
<evidence type="ECO:0000313" key="11">
    <source>
        <dbReference type="Proteomes" id="UP000298324"/>
    </source>
</evidence>
<keyword evidence="5" id="KW-0406">Ion transport</keyword>
<dbReference type="Gene3D" id="3.30.70.1450">
    <property type="entry name" value="Regulator of K+ conductance, C-terminal domain"/>
    <property type="match status" value="1"/>
</dbReference>
<dbReference type="GO" id="GO:0006813">
    <property type="term" value="P:potassium ion transport"/>
    <property type="evidence" value="ECO:0007669"/>
    <property type="project" value="InterPro"/>
</dbReference>
<accession>A0A4Y7REB7</accession>
<evidence type="ECO:0000256" key="6">
    <source>
        <dbReference type="ARBA" id="ARBA00023136"/>
    </source>
</evidence>
<sequence>METKKSHIALIQWKSFRLKIFFEGILVGLFAGILVVAFRYLLEKAELLREHIYTVLEVNGSGVTFLWFIALIMVSVCLGFISHIVPMASGSGIPQVKGIILGHFKMGWLKIIIGKFLGGVLAIGSGMSLGREGPSIQLGAMAGQGVSRLLGRLRIEEKYLITSGASAGLAAAFNAPLAGVIFALEELHKNFSPAVLMSAMAASLTADLITQQVFGQKPVFNFHDLVVLPHNYYIYVVGLGVICGFLGFLFNRTLTKTMDSYNKITWLPKTFMSAPALILGGILGFFLPEVLGGGNKLIDSVGQASYGIAILLIFFTVKFIYTMISYGSGVPGGIFMPMLVIGALAGAIYGNMLIVYFHIDQHFFNNFVVLAMAAYFTAIVKAPVTGSILITEMTGSFDHLLALIIVSVTAYMVSDILKTAPIYETLLARSLVKKNHNIYSGWDNKTLIEVAVCLGSKLEGKRIMDIAWPPHCLLISIKRGEAEIIPRGNTKIIVGDYLFALANENESADIKEALSLMAGTAQTME</sequence>
<evidence type="ECO:0000256" key="8">
    <source>
        <dbReference type="SAM" id="Phobius"/>
    </source>
</evidence>
<dbReference type="Gene3D" id="1.10.3080.10">
    <property type="entry name" value="Clc chloride channel"/>
    <property type="match status" value="1"/>
</dbReference>
<organism evidence="10 11">
    <name type="scientific">Pelotomaculum schinkii</name>
    <dbReference type="NCBI Taxonomy" id="78350"/>
    <lineage>
        <taxon>Bacteria</taxon>
        <taxon>Bacillati</taxon>
        <taxon>Bacillota</taxon>
        <taxon>Clostridia</taxon>
        <taxon>Eubacteriales</taxon>
        <taxon>Desulfotomaculaceae</taxon>
        <taxon>Pelotomaculum</taxon>
    </lineage>
</organism>
<feature type="transmembrane region" description="Helical" evidence="8">
    <location>
        <begin position="303"/>
        <end position="321"/>
    </location>
</feature>
<keyword evidence="7" id="KW-0868">Chloride</keyword>
<feature type="transmembrane region" description="Helical" evidence="8">
    <location>
        <begin position="191"/>
        <end position="212"/>
    </location>
</feature>
<feature type="transmembrane region" description="Helical" evidence="8">
    <location>
        <begin position="62"/>
        <end position="86"/>
    </location>
</feature>
<comment type="subcellular location">
    <subcellularLocation>
        <location evidence="1">Membrane</location>
        <topology evidence="1">Multi-pass membrane protein</topology>
    </subcellularLocation>
</comment>
<dbReference type="GO" id="GO:0008324">
    <property type="term" value="F:monoatomic cation transmembrane transporter activity"/>
    <property type="evidence" value="ECO:0007669"/>
    <property type="project" value="InterPro"/>
</dbReference>
<feature type="transmembrane region" description="Helical" evidence="8">
    <location>
        <begin position="271"/>
        <end position="291"/>
    </location>
</feature>
<evidence type="ECO:0000313" key="10">
    <source>
        <dbReference type="EMBL" id="TEB07123.1"/>
    </source>
</evidence>
<keyword evidence="4 8" id="KW-1133">Transmembrane helix</keyword>
<keyword evidence="11" id="KW-1185">Reference proteome</keyword>
<feature type="transmembrane region" description="Helical" evidence="8">
    <location>
        <begin position="396"/>
        <end position="413"/>
    </location>
</feature>
<dbReference type="InterPro" id="IPR001807">
    <property type="entry name" value="ClC"/>
</dbReference>
<dbReference type="CDD" id="cd01031">
    <property type="entry name" value="EriC"/>
    <property type="match status" value="1"/>
</dbReference>
<dbReference type="PANTHER" id="PTHR45711">
    <property type="entry name" value="CHLORIDE CHANNEL PROTEIN"/>
    <property type="match status" value="1"/>
</dbReference>
<gene>
    <name evidence="10" type="primary">clcA</name>
    <name evidence="10" type="ORF">Psch_00666</name>
</gene>
<name>A0A4Y7REB7_9FIRM</name>
<evidence type="ECO:0000256" key="7">
    <source>
        <dbReference type="ARBA" id="ARBA00023214"/>
    </source>
</evidence>
<feature type="transmembrane region" description="Helical" evidence="8">
    <location>
        <begin position="232"/>
        <end position="250"/>
    </location>
</feature>
<evidence type="ECO:0000256" key="4">
    <source>
        <dbReference type="ARBA" id="ARBA00022989"/>
    </source>
</evidence>
<feature type="transmembrane region" description="Helical" evidence="8">
    <location>
        <begin position="363"/>
        <end position="384"/>
    </location>
</feature>
<dbReference type="InterPro" id="IPR036721">
    <property type="entry name" value="RCK_C_sf"/>
</dbReference>
<feature type="domain" description="RCK C-terminal" evidence="9">
    <location>
        <begin position="435"/>
        <end position="519"/>
    </location>
</feature>
<evidence type="ECO:0000259" key="9">
    <source>
        <dbReference type="PROSITE" id="PS51202"/>
    </source>
</evidence>
<reference evidence="10 11" key="1">
    <citation type="journal article" date="2018" name="Environ. Microbiol.">
        <title>Novel energy conservation strategies and behaviour of Pelotomaculum schinkii driving syntrophic propionate catabolism.</title>
        <authorList>
            <person name="Hidalgo-Ahumada C.A.P."/>
            <person name="Nobu M.K."/>
            <person name="Narihiro T."/>
            <person name="Tamaki H."/>
            <person name="Liu W.T."/>
            <person name="Kamagata Y."/>
            <person name="Stams A.J.M."/>
            <person name="Imachi H."/>
            <person name="Sousa D.Z."/>
        </authorList>
    </citation>
    <scope>NUCLEOTIDE SEQUENCE [LARGE SCALE GENOMIC DNA]</scope>
    <source>
        <strain evidence="10 11">HH</strain>
    </source>
</reference>
<dbReference type="PROSITE" id="PS51202">
    <property type="entry name" value="RCK_C"/>
    <property type="match status" value="1"/>
</dbReference>
<dbReference type="SUPFAM" id="SSF116726">
    <property type="entry name" value="TrkA C-terminal domain-like"/>
    <property type="match status" value="1"/>
</dbReference>
<evidence type="ECO:0000256" key="5">
    <source>
        <dbReference type="ARBA" id="ARBA00023065"/>
    </source>
</evidence>
<dbReference type="GO" id="GO:0005886">
    <property type="term" value="C:plasma membrane"/>
    <property type="evidence" value="ECO:0007669"/>
    <property type="project" value="TreeGrafter"/>
</dbReference>
<evidence type="ECO:0000256" key="1">
    <source>
        <dbReference type="ARBA" id="ARBA00004141"/>
    </source>
</evidence>
<comment type="caution">
    <text evidence="10">The sequence shown here is derived from an EMBL/GenBank/DDBJ whole genome shotgun (WGS) entry which is preliminary data.</text>
</comment>
<protein>
    <submittedName>
        <fullName evidence="10">H(+)/Cl(-) exchange transporter ClcA</fullName>
    </submittedName>
</protein>
<keyword evidence="6 8" id="KW-0472">Membrane</keyword>
<dbReference type="RefSeq" id="WP_190239105.1">
    <property type="nucleotide sequence ID" value="NZ_QFGA01000001.1"/>
</dbReference>
<dbReference type="PRINTS" id="PR00762">
    <property type="entry name" value="CLCHANNEL"/>
</dbReference>
<feature type="transmembrane region" description="Helical" evidence="8">
    <location>
        <begin position="107"/>
        <end position="129"/>
    </location>
</feature>
<dbReference type="Proteomes" id="UP000298324">
    <property type="component" value="Unassembled WGS sequence"/>
</dbReference>
<proteinExistence type="predicted"/>
<dbReference type="InterPro" id="IPR006037">
    <property type="entry name" value="RCK_C"/>
</dbReference>
<feature type="transmembrane region" description="Helical" evidence="8">
    <location>
        <begin position="20"/>
        <end position="42"/>
    </location>
</feature>
<dbReference type="PANTHER" id="PTHR45711:SF6">
    <property type="entry name" value="CHLORIDE CHANNEL PROTEIN"/>
    <property type="match status" value="1"/>
</dbReference>
<keyword evidence="3 8" id="KW-0812">Transmembrane</keyword>
<keyword evidence="2" id="KW-0813">Transport</keyword>
<dbReference type="Pfam" id="PF00654">
    <property type="entry name" value="Voltage_CLC"/>
    <property type="match status" value="1"/>
</dbReference>